<sequence>MADPRSIPVQVLVRCRGLLANEKSEKPPLAVIVPDVRGREVYIRPTQHPSSFEQVFGPSSRQEDVFQVVCPLIQDVLLGYSCTVIAYGQTGTGKTYTMQGALPEDLQSSASSPKDSRDFGIAPRSLQHLFDILEANGLEYSVIMSQIEIYNEELKDLLSSDTEKRLKIYDDAATKSRSGVSIQNCEEIVLQNAAHGIALLSTGAARRKEAATNLNDASSRSHCIITLTVHTKETTSEGEDLLKIGRLMLVDMAGSEDINRSTSDPKRVREAGIINQSLLTFGRVINALVERATHVPYREGKLTRLLQDSLGGRHKTCIIATISQTRANIDETINTLECATKAKGIRNTPELNHKMTKKALMREYANEIARLKSDLTNNLDATTTKLGQTLTEFAKARAKLREEKVVSVYHAHVDNYLDKVATELLQDLEDCMGEITLLASAMDTRRDIYSDKVSNMRRWCEQADNKLKEFDRNFSVKQQELTEHQMSAASVNDEFFQALSKLIRTISSEFAISIDDLQKQVNEMEKSQDDAQKQHKGQYELAVSQLTSTADVVDKGAQESRLQIEEFDQTIRGEVRVIQEQLNSRCQSWNEQADAVTKNVLSHRDGTDATLDNQVSIVSDKVDEMQKTQLSTLRQRIGSFRKDITRTLSARVSEAKRELLSYLQEFRVSQDSVLDKLHSSIATSNEEMSRRIDLLQQGQEQAFDNMSCIADNAERTVVESNNLVKSSKEQQEKAEKLHEKRQEEVLRHGRNQVQDGLSAMAENYKNGVSKLLQHSVADTELLAKSSQEHYTKAMATNKRMLHHLQSSNEALSAQERKVFEPLQETENNIKRTRPSQKRAFDELKRNHQHALETVQATKLEEYEMTGTSPKRRKYWDESDQNA</sequence>
<feature type="domain" description="Kinesin motor" evidence="12">
    <location>
        <begin position="8"/>
        <end position="345"/>
    </location>
</feature>
<dbReference type="InterPro" id="IPR047149">
    <property type="entry name" value="KIF11-like"/>
</dbReference>
<reference evidence="13 14" key="1">
    <citation type="journal article" date="2017" name="Mycologia">
        <title>Bifiguratus adelaidae, gen. et sp. nov., a new member of Mucoromycotina in endophytic and soil-dwelling habitats.</title>
        <authorList>
            <person name="Torres-Cruz T.J."/>
            <person name="Billingsley Tobias T.L."/>
            <person name="Almatruk M."/>
            <person name="Hesse C."/>
            <person name="Kuske C.R."/>
            <person name="Desiro A."/>
            <person name="Benucci G.M."/>
            <person name="Bonito G."/>
            <person name="Stajich J.E."/>
            <person name="Dunlap C."/>
            <person name="Arnold A.E."/>
            <person name="Porras-Alfaro A."/>
        </authorList>
    </citation>
    <scope>NUCLEOTIDE SEQUENCE [LARGE SCALE GENOMIC DNA]</scope>
    <source>
        <strain evidence="13 14">AZ0501</strain>
    </source>
</reference>
<evidence type="ECO:0000256" key="1">
    <source>
        <dbReference type="ARBA" id="ARBA00004245"/>
    </source>
</evidence>
<name>A0A261XXU8_9FUNG</name>
<dbReference type="SUPFAM" id="SSF52540">
    <property type="entry name" value="P-loop containing nucleoside triphosphate hydrolases"/>
    <property type="match status" value="1"/>
</dbReference>
<dbReference type="GO" id="GO:0090307">
    <property type="term" value="P:mitotic spindle assembly"/>
    <property type="evidence" value="ECO:0007669"/>
    <property type="project" value="TreeGrafter"/>
</dbReference>
<evidence type="ECO:0000256" key="7">
    <source>
        <dbReference type="ARBA" id="ARBA00023212"/>
    </source>
</evidence>
<keyword evidence="6 9" id="KW-0505">Motor protein</keyword>
<evidence type="ECO:0000313" key="14">
    <source>
        <dbReference type="Proteomes" id="UP000242875"/>
    </source>
</evidence>
<keyword evidence="10" id="KW-0175">Coiled coil</keyword>
<keyword evidence="2" id="KW-0963">Cytoplasm</keyword>
<evidence type="ECO:0000259" key="12">
    <source>
        <dbReference type="PROSITE" id="PS50067"/>
    </source>
</evidence>
<dbReference type="InterPro" id="IPR027417">
    <property type="entry name" value="P-loop_NTPase"/>
</dbReference>
<comment type="subcellular location">
    <subcellularLocation>
        <location evidence="1">Cytoplasm</location>
        <location evidence="1">Cytoskeleton</location>
    </subcellularLocation>
</comment>
<accession>A0A261XXU8</accession>
<dbReference type="Proteomes" id="UP000242875">
    <property type="component" value="Unassembled WGS sequence"/>
</dbReference>
<dbReference type="PANTHER" id="PTHR47970:SF12">
    <property type="entry name" value="KINESIN FAMILY MEMBER 11"/>
    <property type="match status" value="1"/>
</dbReference>
<dbReference type="FunFam" id="3.40.850.10:FF:000019">
    <property type="entry name" value="Kinesin-like protein KIN-5D"/>
    <property type="match status" value="1"/>
</dbReference>
<dbReference type="InterPro" id="IPR001752">
    <property type="entry name" value="Kinesin_motor_dom"/>
</dbReference>
<dbReference type="GO" id="GO:0008017">
    <property type="term" value="F:microtubule binding"/>
    <property type="evidence" value="ECO:0007669"/>
    <property type="project" value="InterPro"/>
</dbReference>
<dbReference type="GO" id="GO:0051231">
    <property type="term" value="P:spindle elongation"/>
    <property type="evidence" value="ECO:0007669"/>
    <property type="project" value="TreeGrafter"/>
</dbReference>
<evidence type="ECO:0000313" key="13">
    <source>
        <dbReference type="EMBL" id="OZJ03054.1"/>
    </source>
</evidence>
<dbReference type="Gene3D" id="1.20.120.20">
    <property type="entry name" value="Apolipoprotein"/>
    <property type="match status" value="1"/>
</dbReference>
<dbReference type="OrthoDB" id="3176171at2759"/>
<evidence type="ECO:0000256" key="2">
    <source>
        <dbReference type="ARBA" id="ARBA00022490"/>
    </source>
</evidence>
<dbReference type="AlphaFoldDB" id="A0A261XXU8"/>
<dbReference type="PRINTS" id="PR00380">
    <property type="entry name" value="KINESINHEAVY"/>
</dbReference>
<dbReference type="EMBL" id="MVBO01000107">
    <property type="protein sequence ID" value="OZJ03054.1"/>
    <property type="molecule type" value="Genomic_DNA"/>
</dbReference>
<comment type="similarity">
    <text evidence="8">Belongs to the TRAFAC class myosin-kinesin ATPase superfamily. Kinesin family. KIN-5/BimC subfamily.</text>
</comment>
<evidence type="ECO:0000256" key="9">
    <source>
        <dbReference type="PROSITE-ProRule" id="PRU00283"/>
    </source>
</evidence>
<feature type="coiled-coil region" evidence="10">
    <location>
        <begin position="710"/>
        <end position="744"/>
    </location>
</feature>
<dbReference type="GO" id="GO:0072686">
    <property type="term" value="C:mitotic spindle"/>
    <property type="evidence" value="ECO:0007669"/>
    <property type="project" value="TreeGrafter"/>
</dbReference>
<dbReference type="SMART" id="SM00129">
    <property type="entry name" value="KISc"/>
    <property type="match status" value="1"/>
</dbReference>
<protein>
    <recommendedName>
        <fullName evidence="12">Kinesin motor domain-containing protein</fullName>
    </recommendedName>
</protein>
<dbReference type="PANTHER" id="PTHR47970">
    <property type="entry name" value="KINESIN-LIKE PROTEIN KIF11"/>
    <property type="match status" value="1"/>
</dbReference>
<evidence type="ECO:0000256" key="10">
    <source>
        <dbReference type="SAM" id="Coils"/>
    </source>
</evidence>
<proteinExistence type="inferred from homology"/>
<dbReference type="InterPro" id="IPR036961">
    <property type="entry name" value="Kinesin_motor_dom_sf"/>
</dbReference>
<comment type="caution">
    <text evidence="13">The sequence shown here is derived from an EMBL/GenBank/DDBJ whole genome shotgun (WGS) entry which is preliminary data.</text>
</comment>
<feature type="region of interest" description="Disordered" evidence="11">
    <location>
        <begin position="851"/>
        <end position="882"/>
    </location>
</feature>
<dbReference type="Pfam" id="PF00225">
    <property type="entry name" value="Kinesin"/>
    <property type="match status" value="1"/>
</dbReference>
<dbReference type="GO" id="GO:0005876">
    <property type="term" value="C:spindle microtubule"/>
    <property type="evidence" value="ECO:0007669"/>
    <property type="project" value="TreeGrafter"/>
</dbReference>
<keyword evidence="4 9" id="KW-0547">Nucleotide-binding</keyword>
<evidence type="ECO:0000256" key="4">
    <source>
        <dbReference type="ARBA" id="ARBA00022741"/>
    </source>
</evidence>
<feature type="binding site" evidence="9">
    <location>
        <begin position="88"/>
        <end position="95"/>
    </location>
    <ligand>
        <name>ATP</name>
        <dbReference type="ChEBI" id="CHEBI:30616"/>
    </ligand>
</feature>
<evidence type="ECO:0000256" key="11">
    <source>
        <dbReference type="SAM" id="MobiDB-lite"/>
    </source>
</evidence>
<evidence type="ECO:0000256" key="6">
    <source>
        <dbReference type="ARBA" id="ARBA00023175"/>
    </source>
</evidence>
<keyword evidence="14" id="KW-1185">Reference proteome</keyword>
<keyword evidence="3" id="KW-0493">Microtubule</keyword>
<dbReference type="Gene3D" id="3.40.850.10">
    <property type="entry name" value="Kinesin motor domain"/>
    <property type="match status" value="1"/>
</dbReference>
<dbReference type="PROSITE" id="PS50067">
    <property type="entry name" value="KINESIN_MOTOR_2"/>
    <property type="match status" value="1"/>
</dbReference>
<keyword evidence="5 9" id="KW-0067">ATP-binding</keyword>
<dbReference type="GO" id="GO:0008574">
    <property type="term" value="F:plus-end-directed microtubule motor activity"/>
    <property type="evidence" value="ECO:0007669"/>
    <property type="project" value="TreeGrafter"/>
</dbReference>
<dbReference type="GO" id="GO:0005524">
    <property type="term" value="F:ATP binding"/>
    <property type="evidence" value="ECO:0007669"/>
    <property type="project" value="UniProtKB-UniRule"/>
</dbReference>
<evidence type="ECO:0000256" key="5">
    <source>
        <dbReference type="ARBA" id="ARBA00022840"/>
    </source>
</evidence>
<evidence type="ECO:0000256" key="8">
    <source>
        <dbReference type="ARBA" id="ARBA00034704"/>
    </source>
</evidence>
<organism evidence="13 14">
    <name type="scientific">Bifiguratus adelaidae</name>
    <dbReference type="NCBI Taxonomy" id="1938954"/>
    <lineage>
        <taxon>Eukaryota</taxon>
        <taxon>Fungi</taxon>
        <taxon>Fungi incertae sedis</taxon>
        <taxon>Mucoromycota</taxon>
        <taxon>Mucoromycotina</taxon>
        <taxon>Endogonomycetes</taxon>
        <taxon>Endogonales</taxon>
        <taxon>Endogonales incertae sedis</taxon>
        <taxon>Bifiguratus</taxon>
    </lineage>
</organism>
<keyword evidence="7" id="KW-0206">Cytoskeleton</keyword>
<dbReference type="GO" id="GO:0007018">
    <property type="term" value="P:microtubule-based movement"/>
    <property type="evidence" value="ECO:0007669"/>
    <property type="project" value="InterPro"/>
</dbReference>
<gene>
    <name evidence="13" type="ORF">BZG36_03774</name>
</gene>
<evidence type="ECO:0000256" key="3">
    <source>
        <dbReference type="ARBA" id="ARBA00022701"/>
    </source>
</evidence>